<name>A0A6J8CBR4_MYTCO</name>
<sequence length="752" mass="84634">MPFCYKECGIVLGTILLFFCSWLTLSSCQMLMKAGLSSKKRSYGYLAYYTHGSPGKVAVEIGMIGLQMGTLVAQVVIIGDLGPAIISKFTGIENSSRLRTGLIILTCLGVGLPLGLLRNLNSISKASTLCIIFYAVFVVYIVTLSLPNLLAANWYSKVYLWKTDGLFKCLPIFSFAFGCQTQLFILYDSLVDPSLTGMNSIVGSAVNMCTCAYLLVGFFGYVCFCDTDITGDIINHLPLTIVSDLLKLGFVMSIAITFPLIIFPCRASLYTLLFPQKQKIGEELEQRPILPEIHFKVLTVLIVMSAVITGILVPNVEFVLAISGATMGTLICYIFPAMFFLRVMTGSSEGKNLAQFVFVCGFTIMLLCTYTTLNSQDKGHVIQPAEILNPTPSLPIVKRQHPSVPTLGKKTPIADPIKESRIEPPNPRAPIENKSEDEKIHDRQKLNISMKDKREEKVVNTINKIKDRQKFLEKGKQIENIKQSVDTVNKSNKTEDMKKIESVKVDTKKDEEENKLLNELKKQHEEQQRLIDEQKKILAELKEHKEVDHKIVDIDKQQSVRKQAPADSRQQAPADSRQQVPGERQQQLPQEQVLVDSQQQLPQQQVLVDKQVPVDSQQQLPQEQVPVDSQQQLPHQGGLADRQQQEGGKHNVQQQEVEKQINIPVRESSNQGHPQKIDNNEQNMDDNLRLKRDIHNLINLKGVKEDVKEKAKTDKNKKGAKKLKDINKDVNDEMKRKLLSEQNPKYNIEKSR</sequence>
<feature type="transmembrane region" description="Helical" evidence="8">
    <location>
        <begin position="129"/>
        <end position="150"/>
    </location>
</feature>
<feature type="transmembrane region" description="Helical" evidence="8">
    <location>
        <begin position="248"/>
        <end position="273"/>
    </location>
</feature>
<feature type="transmembrane region" description="Helical" evidence="8">
    <location>
        <begin position="353"/>
        <end position="373"/>
    </location>
</feature>
<evidence type="ECO:0000313" key="10">
    <source>
        <dbReference type="EMBL" id="CAC5392484.1"/>
    </source>
</evidence>
<keyword evidence="6 8" id="KW-0472">Membrane</keyword>
<protein>
    <submittedName>
        <fullName evidence="10">SLC38A10</fullName>
    </submittedName>
</protein>
<dbReference type="OrthoDB" id="513400at2759"/>
<feature type="compositionally biased region" description="Polar residues" evidence="7">
    <location>
        <begin position="616"/>
        <end position="634"/>
    </location>
</feature>
<evidence type="ECO:0000256" key="5">
    <source>
        <dbReference type="ARBA" id="ARBA00022989"/>
    </source>
</evidence>
<feature type="transmembrane region" description="Helical" evidence="8">
    <location>
        <begin position="98"/>
        <end position="117"/>
    </location>
</feature>
<keyword evidence="11" id="KW-1185">Reference proteome</keyword>
<dbReference type="EMBL" id="CACVKT020004985">
    <property type="protein sequence ID" value="CAC5392484.1"/>
    <property type="molecule type" value="Genomic_DNA"/>
</dbReference>
<evidence type="ECO:0000256" key="7">
    <source>
        <dbReference type="SAM" id="MobiDB-lite"/>
    </source>
</evidence>
<dbReference type="GO" id="GO:0015179">
    <property type="term" value="F:L-amino acid transmembrane transporter activity"/>
    <property type="evidence" value="ECO:0007669"/>
    <property type="project" value="TreeGrafter"/>
</dbReference>
<feature type="region of interest" description="Disordered" evidence="7">
    <location>
        <begin position="542"/>
        <end position="683"/>
    </location>
</feature>
<proteinExistence type="predicted"/>
<feature type="region of interest" description="Disordered" evidence="7">
    <location>
        <begin position="709"/>
        <end position="729"/>
    </location>
</feature>
<dbReference type="PANTHER" id="PTHR22950">
    <property type="entry name" value="AMINO ACID TRANSPORTER"/>
    <property type="match status" value="1"/>
</dbReference>
<evidence type="ECO:0000313" key="11">
    <source>
        <dbReference type="Proteomes" id="UP000507470"/>
    </source>
</evidence>
<feature type="compositionally biased region" description="Low complexity" evidence="7">
    <location>
        <begin position="592"/>
        <end position="615"/>
    </location>
</feature>
<organism evidence="10 11">
    <name type="scientific">Mytilus coruscus</name>
    <name type="common">Sea mussel</name>
    <dbReference type="NCBI Taxonomy" id="42192"/>
    <lineage>
        <taxon>Eukaryota</taxon>
        <taxon>Metazoa</taxon>
        <taxon>Spiralia</taxon>
        <taxon>Lophotrochozoa</taxon>
        <taxon>Mollusca</taxon>
        <taxon>Bivalvia</taxon>
        <taxon>Autobranchia</taxon>
        <taxon>Pteriomorphia</taxon>
        <taxon>Mytilida</taxon>
        <taxon>Mytiloidea</taxon>
        <taxon>Mytilidae</taxon>
        <taxon>Mytilinae</taxon>
        <taxon>Mytilus</taxon>
    </lineage>
</organism>
<evidence type="ECO:0000256" key="6">
    <source>
        <dbReference type="ARBA" id="ARBA00023136"/>
    </source>
</evidence>
<keyword evidence="3 8" id="KW-0812">Transmembrane</keyword>
<keyword evidence="5 8" id="KW-1133">Transmembrane helix</keyword>
<dbReference type="Pfam" id="PF01490">
    <property type="entry name" value="Aa_trans"/>
    <property type="match status" value="1"/>
</dbReference>
<evidence type="ECO:0000256" key="4">
    <source>
        <dbReference type="ARBA" id="ARBA00022970"/>
    </source>
</evidence>
<feature type="transmembrane region" description="Helical" evidence="8">
    <location>
        <begin position="170"/>
        <end position="190"/>
    </location>
</feature>
<evidence type="ECO:0000256" key="1">
    <source>
        <dbReference type="ARBA" id="ARBA00004141"/>
    </source>
</evidence>
<feature type="transmembrane region" description="Helical" evidence="8">
    <location>
        <begin position="57"/>
        <end position="78"/>
    </location>
</feature>
<feature type="region of interest" description="Disordered" evidence="7">
    <location>
        <begin position="417"/>
        <end position="441"/>
    </location>
</feature>
<feature type="domain" description="Amino acid transporter transmembrane" evidence="9">
    <location>
        <begin position="1"/>
        <end position="372"/>
    </location>
</feature>
<evidence type="ECO:0000256" key="3">
    <source>
        <dbReference type="ARBA" id="ARBA00022692"/>
    </source>
</evidence>
<accession>A0A6J8CBR4</accession>
<evidence type="ECO:0000256" key="2">
    <source>
        <dbReference type="ARBA" id="ARBA00022448"/>
    </source>
</evidence>
<evidence type="ECO:0000256" key="8">
    <source>
        <dbReference type="SAM" id="Phobius"/>
    </source>
</evidence>
<dbReference type="PROSITE" id="PS51257">
    <property type="entry name" value="PROKAR_LIPOPROTEIN"/>
    <property type="match status" value="1"/>
</dbReference>
<evidence type="ECO:0000259" key="9">
    <source>
        <dbReference type="Pfam" id="PF01490"/>
    </source>
</evidence>
<dbReference type="PANTHER" id="PTHR22950:SF646">
    <property type="entry name" value="SODIUM-COUPLED NEUTRAL AMINO ACID TRANSPORTER 10-RELATED"/>
    <property type="match status" value="1"/>
</dbReference>
<feature type="transmembrane region" description="Helical" evidence="8">
    <location>
        <begin position="202"/>
        <end position="222"/>
    </location>
</feature>
<comment type="subcellular location">
    <subcellularLocation>
        <location evidence="1">Membrane</location>
        <topology evidence="1">Multi-pass membrane protein</topology>
    </subcellularLocation>
</comment>
<keyword evidence="4" id="KW-0029">Amino-acid transport</keyword>
<feature type="compositionally biased region" description="Polar residues" evidence="7">
    <location>
        <begin position="568"/>
        <end position="590"/>
    </location>
</feature>
<dbReference type="AlphaFoldDB" id="A0A6J8CBR4"/>
<dbReference type="GO" id="GO:0016020">
    <property type="term" value="C:membrane"/>
    <property type="evidence" value="ECO:0007669"/>
    <property type="project" value="UniProtKB-SubCell"/>
</dbReference>
<gene>
    <name evidence="10" type="ORF">MCOR_27415</name>
</gene>
<dbReference type="InterPro" id="IPR013057">
    <property type="entry name" value="AA_transpt_TM"/>
</dbReference>
<feature type="transmembrane region" description="Helical" evidence="8">
    <location>
        <begin position="12"/>
        <end position="36"/>
    </location>
</feature>
<feature type="compositionally biased region" description="Basic and acidic residues" evidence="7">
    <location>
        <begin position="542"/>
        <end position="558"/>
    </location>
</feature>
<dbReference type="Proteomes" id="UP000507470">
    <property type="component" value="Unassembled WGS sequence"/>
</dbReference>
<feature type="compositionally biased region" description="Basic and acidic residues" evidence="7">
    <location>
        <begin position="431"/>
        <end position="441"/>
    </location>
</feature>
<feature type="transmembrane region" description="Helical" evidence="8">
    <location>
        <begin position="293"/>
        <end position="312"/>
    </location>
</feature>
<feature type="transmembrane region" description="Helical" evidence="8">
    <location>
        <begin position="318"/>
        <end position="341"/>
    </location>
</feature>
<reference evidence="10 11" key="1">
    <citation type="submission" date="2020-06" db="EMBL/GenBank/DDBJ databases">
        <authorList>
            <person name="Li R."/>
            <person name="Bekaert M."/>
        </authorList>
    </citation>
    <scope>NUCLEOTIDE SEQUENCE [LARGE SCALE GENOMIC DNA]</scope>
    <source>
        <strain evidence="11">wild</strain>
    </source>
</reference>
<keyword evidence="2" id="KW-0813">Transport</keyword>